<organism evidence="2 3">
    <name type="scientific">Lactiplantibacillus paraplantarum</name>
    <dbReference type="NCBI Taxonomy" id="60520"/>
    <lineage>
        <taxon>Bacteria</taxon>
        <taxon>Bacillati</taxon>
        <taxon>Bacillota</taxon>
        <taxon>Bacilli</taxon>
        <taxon>Lactobacillales</taxon>
        <taxon>Lactobacillaceae</taxon>
        <taxon>Lactiplantibacillus</taxon>
    </lineage>
</organism>
<dbReference type="Gene3D" id="3.80.10.10">
    <property type="entry name" value="Ribonuclease Inhibitor"/>
    <property type="match status" value="2"/>
</dbReference>
<feature type="domain" description="Ig-like" evidence="1">
    <location>
        <begin position="621"/>
        <end position="697"/>
    </location>
</feature>
<dbReference type="AlphaFoldDB" id="A0A4Q9XY42"/>
<sequence>MFAGTDDFIQYHEAIIFYCSDDQTISTNMSHMFSGARCIEKIKFVGSGKQFATNTSSMFETCRSLLNVDMTGLNTSHVTDMSSMFADCTWLSPIDLSALDTSHVTDMSSMFASCTNLSSIDLSPLDTSQVTNISSMFADCGGLLSIDLSTIDTSNVTDMSAMLKGCSGLATMDLSAIDTSSVQNMSSLFAKCTGLSSINLVGANTSQVTNMSSMFEGCTGLYSIDLSVIDTSQVTDMSSMLKGCTELSSMDLSAVDTSSVQNMSSLLAECTGLLSINLVGANTSQVTNMSLMFEGCTGLSSINLSGIDTSSVTNMSQMFAKCTQLPKIDISSLDTSKVDNMSAMFSLCFSLTTLDLTGINTTNVRDMTELFAGDSALKKLDISALDMSNVQFQAGHYSPSTLFKAYWLFNFVAALGSEYDMDLTTIKVNRTTKLSLPKIEATKVSDLVDPMVADGTTLEELLDLFKQNGINIADLSSAGLRDSQGYDKLWINNETGETLTSAQLMARYDGNNPLATDATWTWQNILGQDKQVISGKNSTWTPSDSLAGLIDTSKTIADLTTTITDTATNQTLTSAEVNALLQQPTHAGQYHVAYQYIDSDGTKQVSAPVTLSLLANQSVLTTKDSVIQLGATWTAADNIAALLDADGTASDLTKVSGVVSVNGVVGATVDTTVPGVYQVSYQMTDSTGILRTATATVIVNGLTLNQARVDVSTDDHWDPVTNVALAIDDFGKAAVVALTITANGVEVNNLKKLGTYQISYHFTDDHGEHVQTAIVNVKAGTNYAGLTVKDSSVYQFGTWNSAANFISAVDSDGEQLDMSAVTVIGTVAIDTVGSYVIEYQFTDQFGTLQSKTATVTVLKNQANISAINNNGILYAGGEWKPNSIVVTAKDVDGSDVEADKIQVTG</sequence>
<comment type="caution">
    <text evidence="2">The sequence shown here is derived from an EMBL/GenBank/DDBJ whole genome shotgun (WGS) entry which is preliminary data.</text>
</comment>
<dbReference type="Pfam" id="PF07523">
    <property type="entry name" value="Big_3"/>
    <property type="match status" value="2"/>
</dbReference>
<dbReference type="InterPro" id="IPR013783">
    <property type="entry name" value="Ig-like_fold"/>
</dbReference>
<dbReference type="Proteomes" id="UP000292648">
    <property type="component" value="Unassembled WGS sequence"/>
</dbReference>
<accession>A0A4Q9XY42</accession>
<evidence type="ECO:0000313" key="3">
    <source>
        <dbReference type="Proteomes" id="UP000292648"/>
    </source>
</evidence>
<dbReference type="EMBL" id="SEHH01000141">
    <property type="protein sequence ID" value="TBX37611.1"/>
    <property type="molecule type" value="Genomic_DNA"/>
</dbReference>
<name>A0A4Q9XY42_9LACO</name>
<dbReference type="InterPro" id="IPR032675">
    <property type="entry name" value="LRR_dom_sf"/>
</dbReference>
<dbReference type="Pfam" id="PF03382">
    <property type="entry name" value="DUF285"/>
    <property type="match status" value="3"/>
</dbReference>
<feature type="domain" description="Ig-like" evidence="1">
    <location>
        <begin position="787"/>
        <end position="857"/>
    </location>
</feature>
<proteinExistence type="predicted"/>
<dbReference type="NCBIfam" id="TIGR02167">
    <property type="entry name" value="Liste_lipo_26"/>
    <property type="match status" value="9"/>
</dbReference>
<reference evidence="2 3" key="1">
    <citation type="submission" date="2019-01" db="EMBL/GenBank/DDBJ databases">
        <title>Draft genome sequence of Lactobacillus paraplantarum OSY-TC318, a Producer of the novel lantibiotic Paraplantaracin TC318.</title>
        <authorList>
            <person name="Hussein W.E."/>
            <person name="Huang E."/>
            <person name="Yousef A.E."/>
        </authorList>
    </citation>
    <scope>NUCLEOTIDE SEQUENCE [LARGE SCALE GENOMIC DNA]</scope>
    <source>
        <strain evidence="2 3">OSY-TC318</strain>
    </source>
</reference>
<gene>
    <name evidence="2" type="ORF">EUZ87_15400</name>
</gene>
<feature type="non-terminal residue" evidence="2">
    <location>
        <position position="905"/>
    </location>
</feature>
<evidence type="ECO:0000259" key="1">
    <source>
        <dbReference type="Pfam" id="PF07523"/>
    </source>
</evidence>
<dbReference type="SUPFAM" id="SSF52058">
    <property type="entry name" value="L domain-like"/>
    <property type="match status" value="1"/>
</dbReference>
<dbReference type="InterPro" id="IPR005046">
    <property type="entry name" value="DUF285"/>
</dbReference>
<dbReference type="Gene3D" id="2.60.40.10">
    <property type="entry name" value="Immunoglobulins"/>
    <property type="match status" value="3"/>
</dbReference>
<evidence type="ECO:0000313" key="2">
    <source>
        <dbReference type="EMBL" id="TBX37611.1"/>
    </source>
</evidence>
<dbReference type="InterPro" id="IPR022038">
    <property type="entry name" value="Ig-like_bact"/>
</dbReference>
<dbReference type="InterPro" id="IPR011889">
    <property type="entry name" value="Liste_lipo_26"/>
</dbReference>
<protein>
    <submittedName>
        <fullName evidence="2">BspA family leucine-rich repeat surface protein</fullName>
    </submittedName>
</protein>